<protein>
    <submittedName>
        <fullName evidence="1">Uncharacterized protein</fullName>
    </submittedName>
</protein>
<dbReference type="Proteomes" id="UP000886595">
    <property type="component" value="Unassembled WGS sequence"/>
</dbReference>
<name>A0A8X7REH6_BRACI</name>
<reference evidence="1 2" key="1">
    <citation type="submission" date="2020-02" db="EMBL/GenBank/DDBJ databases">
        <authorList>
            <person name="Ma Q."/>
            <person name="Huang Y."/>
            <person name="Song X."/>
            <person name="Pei D."/>
        </authorList>
    </citation>
    <scope>NUCLEOTIDE SEQUENCE [LARGE SCALE GENOMIC DNA]</scope>
    <source>
        <strain evidence="1">Sxm20200214</strain>
        <tissue evidence="1">Leaf</tissue>
    </source>
</reference>
<evidence type="ECO:0000313" key="2">
    <source>
        <dbReference type="Proteomes" id="UP000886595"/>
    </source>
</evidence>
<gene>
    <name evidence="1" type="ORF">Bca52824_044982</name>
</gene>
<sequence length="108" mass="12070">MADPNGPIASVKCNGSVAKVHKGPRGKFLMTNKGKVLRKAKWPVNNDPTDVWMDIENCDLPRDLDPKRMYDCIKAGLKERNYTGELTINAIFAKTTQHVTLNMVLNLS</sequence>
<proteinExistence type="predicted"/>
<evidence type="ECO:0000313" key="1">
    <source>
        <dbReference type="EMBL" id="KAG2285378.1"/>
    </source>
</evidence>
<accession>A0A8X7REH6</accession>
<dbReference type="OrthoDB" id="10283861at2759"/>
<comment type="caution">
    <text evidence="1">The sequence shown here is derived from an EMBL/GenBank/DDBJ whole genome shotgun (WGS) entry which is preliminary data.</text>
</comment>
<organism evidence="1 2">
    <name type="scientific">Brassica carinata</name>
    <name type="common">Ethiopian mustard</name>
    <name type="synonym">Abyssinian cabbage</name>
    <dbReference type="NCBI Taxonomy" id="52824"/>
    <lineage>
        <taxon>Eukaryota</taxon>
        <taxon>Viridiplantae</taxon>
        <taxon>Streptophyta</taxon>
        <taxon>Embryophyta</taxon>
        <taxon>Tracheophyta</taxon>
        <taxon>Spermatophyta</taxon>
        <taxon>Magnoliopsida</taxon>
        <taxon>eudicotyledons</taxon>
        <taxon>Gunneridae</taxon>
        <taxon>Pentapetalae</taxon>
        <taxon>rosids</taxon>
        <taxon>malvids</taxon>
        <taxon>Brassicales</taxon>
        <taxon>Brassicaceae</taxon>
        <taxon>Brassiceae</taxon>
        <taxon>Brassica</taxon>
    </lineage>
</organism>
<dbReference type="EMBL" id="JAAMPC010000010">
    <property type="protein sequence ID" value="KAG2285378.1"/>
    <property type="molecule type" value="Genomic_DNA"/>
</dbReference>
<dbReference type="AlphaFoldDB" id="A0A8X7REH6"/>
<keyword evidence="2" id="KW-1185">Reference proteome</keyword>